<dbReference type="Pfam" id="PF00041">
    <property type="entry name" value="fn3"/>
    <property type="match status" value="1"/>
</dbReference>
<dbReference type="GO" id="GO:0045202">
    <property type="term" value="C:synapse"/>
    <property type="evidence" value="ECO:0007669"/>
    <property type="project" value="GOC"/>
</dbReference>
<dbReference type="PROSITE" id="PS50853">
    <property type="entry name" value="FN3"/>
    <property type="match status" value="3"/>
</dbReference>
<dbReference type="InterPro" id="IPR001452">
    <property type="entry name" value="SH3_domain"/>
</dbReference>
<feature type="compositionally biased region" description="Basic and acidic residues" evidence="5">
    <location>
        <begin position="944"/>
        <end position="957"/>
    </location>
</feature>
<dbReference type="Gene3D" id="2.30.30.40">
    <property type="entry name" value="SH3 Domains"/>
    <property type="match status" value="3"/>
</dbReference>
<dbReference type="CDD" id="cd12013">
    <property type="entry name" value="SH3_RIM-BP_3"/>
    <property type="match status" value="1"/>
</dbReference>
<dbReference type="FunFam" id="2.30.30.40:FF:000006">
    <property type="entry name" value="RIMS-binding protein 2 isoform X1"/>
    <property type="match status" value="1"/>
</dbReference>
<dbReference type="InterPro" id="IPR040325">
    <property type="entry name" value="RIMBP1/2/3"/>
</dbReference>
<evidence type="ECO:0000259" key="7">
    <source>
        <dbReference type="PROSITE" id="PS50853"/>
    </source>
</evidence>
<dbReference type="CDD" id="cd12012">
    <property type="entry name" value="SH3_RIM-BP_2"/>
    <property type="match status" value="1"/>
</dbReference>
<feature type="domain" description="Fibronectin type-III" evidence="7">
    <location>
        <begin position="655"/>
        <end position="744"/>
    </location>
</feature>
<feature type="region of interest" description="Disordered" evidence="5">
    <location>
        <begin position="1"/>
        <end position="49"/>
    </location>
</feature>
<evidence type="ECO:0000313" key="9">
    <source>
        <dbReference type="Proteomes" id="UP000027135"/>
    </source>
</evidence>
<dbReference type="SMART" id="SM00060">
    <property type="entry name" value="FN3"/>
    <property type="match status" value="3"/>
</dbReference>
<dbReference type="STRING" id="136037.A0A067R978"/>
<dbReference type="Gene3D" id="2.60.40.10">
    <property type="entry name" value="Immunoglobulins"/>
    <property type="match status" value="3"/>
</dbReference>
<dbReference type="GO" id="GO:0007274">
    <property type="term" value="P:neuromuscular synaptic transmission"/>
    <property type="evidence" value="ECO:0007669"/>
    <property type="project" value="TreeGrafter"/>
</dbReference>
<dbReference type="InterPro" id="IPR035755">
    <property type="entry name" value="RIM-BP_SH3_3"/>
</dbReference>
<name>A0A067R978_ZOONE</name>
<feature type="domain" description="SH3" evidence="6">
    <location>
        <begin position="1140"/>
        <end position="1208"/>
    </location>
</feature>
<dbReference type="FunFam" id="2.60.40.10:FF:000072">
    <property type="entry name" value="RIMS-binding protein 2 isoform X1"/>
    <property type="match status" value="1"/>
</dbReference>
<dbReference type="eggNOG" id="KOG3632">
    <property type="taxonomic scope" value="Eukaryota"/>
</dbReference>
<dbReference type="InterPro" id="IPR057884">
    <property type="entry name" value="FN3_RIM-BP1/2/3"/>
</dbReference>
<dbReference type="Pfam" id="PF25523">
    <property type="entry name" value="Ig_RIMBP2"/>
    <property type="match status" value="1"/>
</dbReference>
<evidence type="ECO:0000256" key="2">
    <source>
        <dbReference type="ARBA" id="ARBA00022443"/>
    </source>
</evidence>
<feature type="compositionally biased region" description="Basic and acidic residues" evidence="5">
    <location>
        <begin position="1"/>
        <end position="28"/>
    </location>
</feature>
<dbReference type="CDD" id="cd12014">
    <property type="entry name" value="SH3_RIM-BP_1"/>
    <property type="match status" value="1"/>
</dbReference>
<feature type="domain" description="Fibronectin type-III" evidence="7">
    <location>
        <begin position="845"/>
        <end position="940"/>
    </location>
</feature>
<dbReference type="FunFam" id="2.30.30.40:FF:000023">
    <property type="entry name" value="RIMS-binding protein 2 isoform F"/>
    <property type="match status" value="1"/>
</dbReference>
<dbReference type="FunCoup" id="A0A067R978">
    <property type="interactions" value="25"/>
</dbReference>
<dbReference type="OMA" id="GPIQVYV"/>
<dbReference type="Proteomes" id="UP000027135">
    <property type="component" value="Unassembled WGS sequence"/>
</dbReference>
<dbReference type="Pfam" id="PF14604">
    <property type="entry name" value="SH3_9"/>
    <property type="match status" value="1"/>
</dbReference>
<feature type="region of interest" description="Disordered" evidence="5">
    <location>
        <begin position="84"/>
        <end position="161"/>
    </location>
</feature>
<evidence type="ECO:0000256" key="5">
    <source>
        <dbReference type="SAM" id="MobiDB-lite"/>
    </source>
</evidence>
<feature type="domain" description="Fibronectin type-III" evidence="7">
    <location>
        <begin position="747"/>
        <end position="834"/>
    </location>
</feature>
<feature type="compositionally biased region" description="Basic and acidic residues" evidence="5">
    <location>
        <begin position="1398"/>
        <end position="1426"/>
    </location>
</feature>
<feature type="domain" description="SH3" evidence="6">
    <location>
        <begin position="1229"/>
        <end position="1295"/>
    </location>
</feature>
<keyword evidence="2 4" id="KW-0728">SH3 domain</keyword>
<feature type="compositionally biased region" description="Polar residues" evidence="5">
    <location>
        <begin position="84"/>
        <end position="130"/>
    </location>
</feature>
<feature type="compositionally biased region" description="Basic and acidic residues" evidence="5">
    <location>
        <begin position="1050"/>
        <end position="1086"/>
    </location>
</feature>
<evidence type="ECO:0000313" key="8">
    <source>
        <dbReference type="EMBL" id="KDR20107.1"/>
    </source>
</evidence>
<feature type="compositionally biased region" description="Polar residues" evidence="5">
    <location>
        <begin position="29"/>
        <end position="40"/>
    </location>
</feature>
<dbReference type="EMBL" id="KK852619">
    <property type="protein sequence ID" value="KDR20107.1"/>
    <property type="molecule type" value="Genomic_DNA"/>
</dbReference>
<gene>
    <name evidence="8" type="ORF">L798_05570</name>
</gene>
<dbReference type="PANTHER" id="PTHR14234:SF19">
    <property type="entry name" value="RIM-BINDING PROTEIN, ISOFORM F"/>
    <property type="match status" value="1"/>
</dbReference>
<reference evidence="8 9" key="1">
    <citation type="journal article" date="2014" name="Nat. Commun.">
        <title>Molecular traces of alternative social organization in a termite genome.</title>
        <authorList>
            <person name="Terrapon N."/>
            <person name="Li C."/>
            <person name="Robertson H.M."/>
            <person name="Ji L."/>
            <person name="Meng X."/>
            <person name="Booth W."/>
            <person name="Chen Z."/>
            <person name="Childers C.P."/>
            <person name="Glastad K.M."/>
            <person name="Gokhale K."/>
            <person name="Gowin J."/>
            <person name="Gronenberg W."/>
            <person name="Hermansen R.A."/>
            <person name="Hu H."/>
            <person name="Hunt B.G."/>
            <person name="Huylmans A.K."/>
            <person name="Khalil S.M."/>
            <person name="Mitchell R.D."/>
            <person name="Munoz-Torres M.C."/>
            <person name="Mustard J.A."/>
            <person name="Pan H."/>
            <person name="Reese J.T."/>
            <person name="Scharf M.E."/>
            <person name="Sun F."/>
            <person name="Vogel H."/>
            <person name="Xiao J."/>
            <person name="Yang W."/>
            <person name="Yang Z."/>
            <person name="Yang Z."/>
            <person name="Zhou J."/>
            <person name="Zhu J."/>
            <person name="Brent C.S."/>
            <person name="Elsik C.G."/>
            <person name="Goodisman M.A."/>
            <person name="Liberles D.A."/>
            <person name="Roe R.M."/>
            <person name="Vargo E.L."/>
            <person name="Vilcinskas A."/>
            <person name="Wang J."/>
            <person name="Bornberg-Bauer E."/>
            <person name="Korb J."/>
            <person name="Zhang G."/>
            <person name="Liebig J."/>
        </authorList>
    </citation>
    <scope>NUCLEOTIDE SEQUENCE [LARGE SCALE GENOMIC DNA]</scope>
    <source>
        <tissue evidence="8">Whole organism</tissue>
    </source>
</reference>
<feature type="compositionally biased region" description="Polar residues" evidence="5">
    <location>
        <begin position="306"/>
        <end position="323"/>
    </location>
</feature>
<keyword evidence="3" id="KW-0677">Repeat</keyword>
<feature type="compositionally biased region" description="Polar residues" evidence="5">
    <location>
        <begin position="927"/>
        <end position="936"/>
    </location>
</feature>
<sequence>MRDAADKRKELERQHAEALSQLRDKQSELQRLTKFSTNTSSEKKNKNYETIEALQSKIRELEKKTELQNVRHEELLLEMASIKRSSQGTSAVSATMGPSTSSGTGWKLSRASSTNQEVQTSPESGTSTPDSGRLETTGRSTPLDQHQFTGPSARTVLSRSHGTSVAPGCGSSGVVLSPFPRTVFPSGVTSLGGFTPSYCMQQHPYYTHPPAPNPGVWKSPSVSDLTSIYQMSNSHYGVNNSTSNPPAINSSIRCGPFSSTSLPNTTTAPNQPPNSLPLLPNTCTVEPSVAASNTGTGTEMYAQSGGHAQSQLQQGRTGSPIGTSMGVSTVGVQSSSEIDRIMAKIEQDNRILAELDKTRSTIGLSGNVSTATVGGVMGAPSNAVATGETIGFITSLPMLPAPPTGPTAQLQFVSQAQLQPAQYMMQTAAGLVPQGLVPHQSTQLQHRLMPQLPATVPAILTTHYDLDTRNNFLNGNLPGVFTTFQSDQLQQTSAVENKVDMLDVPGKGRCYVYIARFSYDPFQQSPNENPEAELVINAGDYLLVWGNMDEDGFFDGELLDGRRGLVPSNFIQKLVGDDLLEFHQAVVQGLRDGDDSGSTNIAHDLAQEALALMEDGYNKQRSLVPGDYSYIDLEDILEEDDEGLGEQLSEGPVPAPKQLTLERQLNKSVLIGWNPPDAPPGAIDSYHVYVDGVLKTTIKATERTRALVEGVDSTRPHRISVRSITPNRRTSRDAACTMVIGKDMPLGPSNVKASHVTSTSAIISWLPSNSNHQHVVCVNNVEVRTVKPGVYRHTITGLAPNTVYRVTVRAKNIRAPNFDEKASQQMERFSCHIDFRTLPKGLPDPPVDIQVEAGPQDGTLLVTWLPVGINASTNGAPVTGYAVYADGKKVTDVDSPTGDHALIDINKLLGLNPKQVTVRTKSRDSQSADSVPTSIPSAALKSKMSKDGMDKMDRRQREQYGSAVPAHMRRHMQSGQSGHRNMGVDAHGQVIIDPEENLSDKEIYPAGNHINIPSIEITKDSASEGNFSEEDYLDGRRGARVHHGPSGGHYDPRGIPRSHTERGRPPPLPHERGRMDHHPPPPRDRVQYCAAPHSDPRVRHGGHPGDRPYRRAVLPPGRGPPSHQQSGPPPGGPGPSQRDKRVRWFMALYDYNPTTMSPNPDACEEELPFSEGDTIKIYGDKDADGFYWGECRGRRGFVPHNMVIEVQDTPKEGGRGGPRDRWGDIYANMPVKKMIALYDYDHELSPNVDAEVELSFQTGNIIYVYGDMDDDGFYMGELDGVRGLVPSNFLTEAPPDYSNGGGGPRQGRPPPQDRSGRGGGHGPGTRGPPPPPRDGVRMDPRDRRKDHLPTQTQLDYRADHNTSLQGPVVAGPPRGRGGEGRGDRRGGRGPPGGIGYDPRGDSHGLDPRGDHRNPDYHGEPPRRIDGQPRGPIEEPPSQQAAKPSIPAKPLKGIPAVVPDFVIPNNKESPTGAAPGPKFPEPPNLMQKLSEMTGGADTSVDNIISKGKELIFMKFGLGGSK</sequence>
<dbReference type="SUPFAM" id="SSF49265">
    <property type="entry name" value="Fibronectin type III"/>
    <property type="match status" value="2"/>
</dbReference>
<evidence type="ECO:0000256" key="3">
    <source>
        <dbReference type="ARBA" id="ARBA00022737"/>
    </source>
</evidence>
<accession>A0A067R978</accession>
<dbReference type="InterPro" id="IPR035753">
    <property type="entry name" value="RIM-BP_SH3_2"/>
</dbReference>
<keyword evidence="9" id="KW-1185">Reference proteome</keyword>
<proteinExistence type="inferred from homology"/>
<dbReference type="InterPro" id="IPR013783">
    <property type="entry name" value="Ig-like_fold"/>
</dbReference>
<feature type="compositionally biased region" description="Basic and acidic residues" evidence="5">
    <location>
        <begin position="1334"/>
        <end position="1348"/>
    </location>
</feature>
<dbReference type="InterPro" id="IPR003961">
    <property type="entry name" value="FN3_dom"/>
</dbReference>
<evidence type="ECO:0000256" key="4">
    <source>
        <dbReference type="PROSITE-ProRule" id="PRU00192"/>
    </source>
</evidence>
<dbReference type="SMART" id="SM00326">
    <property type="entry name" value="SH3"/>
    <property type="match status" value="3"/>
</dbReference>
<protein>
    <submittedName>
        <fullName evidence="8">RIMS-binding protein 2</fullName>
    </submittedName>
</protein>
<dbReference type="Pfam" id="PF07653">
    <property type="entry name" value="SH3_2"/>
    <property type="match status" value="2"/>
</dbReference>
<feature type="domain" description="SH3" evidence="6">
    <location>
        <begin position="508"/>
        <end position="576"/>
    </location>
</feature>
<dbReference type="InParanoid" id="A0A067R978"/>
<dbReference type="PROSITE" id="PS50002">
    <property type="entry name" value="SH3"/>
    <property type="match status" value="3"/>
</dbReference>
<dbReference type="PANTHER" id="PTHR14234">
    <property type="entry name" value="RIM BINDING PROTEIN-RELATED"/>
    <property type="match status" value="1"/>
</dbReference>
<dbReference type="InterPro" id="IPR036116">
    <property type="entry name" value="FN3_sf"/>
</dbReference>
<comment type="similarity">
    <text evidence="1">Belongs to the RIMBP family.</text>
</comment>
<feature type="compositionally biased region" description="Polar residues" evidence="5">
    <location>
        <begin position="137"/>
        <end position="161"/>
    </location>
</feature>
<dbReference type="SUPFAM" id="SSF50044">
    <property type="entry name" value="SH3-domain"/>
    <property type="match status" value="3"/>
</dbReference>
<feature type="region of interest" description="Disordered" evidence="5">
    <location>
        <begin position="1037"/>
        <end position="1138"/>
    </location>
</feature>
<feature type="region of interest" description="Disordered" evidence="5">
    <location>
        <begin position="304"/>
        <end position="323"/>
    </location>
</feature>
<organism evidence="8 9">
    <name type="scientific">Zootermopsis nevadensis</name>
    <name type="common">Dampwood termite</name>
    <dbReference type="NCBI Taxonomy" id="136037"/>
    <lineage>
        <taxon>Eukaryota</taxon>
        <taxon>Metazoa</taxon>
        <taxon>Ecdysozoa</taxon>
        <taxon>Arthropoda</taxon>
        <taxon>Hexapoda</taxon>
        <taxon>Insecta</taxon>
        <taxon>Pterygota</taxon>
        <taxon>Neoptera</taxon>
        <taxon>Polyneoptera</taxon>
        <taxon>Dictyoptera</taxon>
        <taxon>Blattodea</taxon>
        <taxon>Blattoidea</taxon>
        <taxon>Termitoidae</taxon>
        <taxon>Termopsidae</taxon>
        <taxon>Zootermopsis</taxon>
    </lineage>
</organism>
<feature type="region of interest" description="Disordered" evidence="5">
    <location>
        <begin position="1287"/>
        <end position="1483"/>
    </location>
</feature>
<dbReference type="CDD" id="cd00063">
    <property type="entry name" value="FN3"/>
    <property type="match status" value="2"/>
</dbReference>
<feature type="compositionally biased region" description="Basic and acidic residues" evidence="5">
    <location>
        <begin position="1094"/>
        <end position="1109"/>
    </location>
</feature>
<feature type="compositionally biased region" description="Basic and acidic residues" evidence="5">
    <location>
        <begin position="1376"/>
        <end position="1386"/>
    </location>
</feature>
<dbReference type="FunFam" id="2.30.30.40:FF:000016">
    <property type="entry name" value="RIMS-binding protein 2 isoform X2"/>
    <property type="match status" value="1"/>
</dbReference>
<dbReference type="InterPro" id="IPR036028">
    <property type="entry name" value="SH3-like_dom_sf"/>
</dbReference>
<evidence type="ECO:0000256" key="1">
    <source>
        <dbReference type="ARBA" id="ARBA00010749"/>
    </source>
</evidence>
<feature type="region of interest" description="Disordered" evidence="5">
    <location>
        <begin position="916"/>
        <end position="957"/>
    </location>
</feature>
<evidence type="ECO:0000259" key="6">
    <source>
        <dbReference type="PROSITE" id="PS50002"/>
    </source>
</evidence>